<gene>
    <name evidence="1" type="ORF">F0562_006184</name>
</gene>
<protein>
    <submittedName>
        <fullName evidence="1">Uncharacterized protein</fullName>
    </submittedName>
</protein>
<name>A0A5J5AK91_9ASTE</name>
<keyword evidence="2" id="KW-1185">Reference proteome</keyword>
<dbReference type="AlphaFoldDB" id="A0A5J5AK91"/>
<dbReference type="Proteomes" id="UP000325577">
    <property type="component" value="Linkage Group LG2"/>
</dbReference>
<evidence type="ECO:0000313" key="1">
    <source>
        <dbReference type="EMBL" id="KAA8531463.1"/>
    </source>
</evidence>
<evidence type="ECO:0000313" key="2">
    <source>
        <dbReference type="Proteomes" id="UP000325577"/>
    </source>
</evidence>
<accession>A0A5J5AK91</accession>
<sequence>MAVAATGGDGVVGGAVVMGDEGAASGDGLRERDGATVVMERCATGSPVMVIEVESAVGGDDGGAEVVVRGVGGSSNGGGAAVMDVVVILMGLVTMEAVVGGGDGDGDAVVMGDGGCGGGDGRWRGGWW</sequence>
<organism evidence="1 2">
    <name type="scientific">Nyssa sinensis</name>
    <dbReference type="NCBI Taxonomy" id="561372"/>
    <lineage>
        <taxon>Eukaryota</taxon>
        <taxon>Viridiplantae</taxon>
        <taxon>Streptophyta</taxon>
        <taxon>Embryophyta</taxon>
        <taxon>Tracheophyta</taxon>
        <taxon>Spermatophyta</taxon>
        <taxon>Magnoliopsida</taxon>
        <taxon>eudicotyledons</taxon>
        <taxon>Gunneridae</taxon>
        <taxon>Pentapetalae</taxon>
        <taxon>asterids</taxon>
        <taxon>Cornales</taxon>
        <taxon>Nyssaceae</taxon>
        <taxon>Nyssa</taxon>
    </lineage>
</organism>
<dbReference type="EMBL" id="CM018043">
    <property type="protein sequence ID" value="KAA8531463.1"/>
    <property type="molecule type" value="Genomic_DNA"/>
</dbReference>
<proteinExistence type="predicted"/>
<reference evidence="1 2" key="1">
    <citation type="submission" date="2019-09" db="EMBL/GenBank/DDBJ databases">
        <title>A chromosome-level genome assembly of the Chinese tupelo Nyssa sinensis.</title>
        <authorList>
            <person name="Yang X."/>
            <person name="Kang M."/>
            <person name="Yang Y."/>
            <person name="Xiong H."/>
            <person name="Wang M."/>
            <person name="Zhang Z."/>
            <person name="Wang Z."/>
            <person name="Wu H."/>
            <person name="Ma T."/>
            <person name="Liu J."/>
            <person name="Xi Z."/>
        </authorList>
    </citation>
    <scope>NUCLEOTIDE SEQUENCE [LARGE SCALE GENOMIC DNA]</scope>
    <source>
        <strain evidence="1">J267</strain>
        <tissue evidence="1">Leaf</tissue>
    </source>
</reference>